<evidence type="ECO:0000256" key="8">
    <source>
        <dbReference type="ARBA" id="ARBA00023136"/>
    </source>
</evidence>
<evidence type="ECO:0000256" key="5">
    <source>
        <dbReference type="ARBA" id="ARBA00022692"/>
    </source>
</evidence>
<feature type="transmembrane region" description="Helical" evidence="9">
    <location>
        <begin position="352"/>
        <end position="372"/>
    </location>
</feature>
<proteinExistence type="inferred from homology"/>
<dbReference type="RefSeq" id="WP_095616890.1">
    <property type="nucleotide sequence ID" value="NZ_NSKD01000002.1"/>
</dbReference>
<organism evidence="12 13">
    <name type="scientific">Halovibrio salipaludis</name>
    <dbReference type="NCBI Taxonomy" id="2032626"/>
    <lineage>
        <taxon>Bacteria</taxon>
        <taxon>Pseudomonadati</taxon>
        <taxon>Pseudomonadota</taxon>
        <taxon>Gammaproteobacteria</taxon>
        <taxon>Oceanospirillales</taxon>
        <taxon>Halomonadaceae</taxon>
        <taxon>Halovibrio</taxon>
    </lineage>
</organism>
<feature type="transmembrane region" description="Helical" evidence="9">
    <location>
        <begin position="6"/>
        <end position="24"/>
    </location>
</feature>
<feature type="transmembrane region" description="Helical" evidence="9">
    <location>
        <begin position="55"/>
        <end position="72"/>
    </location>
</feature>
<dbReference type="PANTHER" id="PTHR42751:SF3">
    <property type="entry name" value="SODIUM_GLUTAMATE SYMPORTER"/>
    <property type="match status" value="1"/>
</dbReference>
<keyword evidence="5 9" id="KW-0812">Transmembrane</keyword>
<comment type="subcellular location">
    <subcellularLocation>
        <location evidence="1">Membrane</location>
        <topology evidence="1">Multi-pass membrane protein</topology>
    </subcellularLocation>
</comment>
<feature type="transmembrane region" description="Helical" evidence="9">
    <location>
        <begin position="114"/>
        <end position="133"/>
    </location>
</feature>
<dbReference type="GO" id="GO:1902600">
    <property type="term" value="P:proton transmembrane transport"/>
    <property type="evidence" value="ECO:0007669"/>
    <property type="project" value="InterPro"/>
</dbReference>
<keyword evidence="3" id="KW-0813">Transport</keyword>
<dbReference type="Gene3D" id="1.20.1530.20">
    <property type="match status" value="1"/>
</dbReference>
<sequence length="537" mass="58614">MEIYQEFTLLLLIAVVVGYFSMLLRQPLLIAYLAVGIIVGPSVLGIVSAHTQIDLLAHWGITILLFVVGLKLDLRIVRSLGPVALATGLGQLAFTILIGFGLTLLLGFSPIDALYIAIALTFSSTIIIVKLLSDKGELESLHGRIAMGFLIVQDIAVVLAMLGLNLTIPTADDQLIPPLQGLGISVVFMVVVLPLLMRYVIPGLMRSLARSVEMLMLFAIAWGTMLAAGADILGLSKEVGAFIAGFSLANTAVKDVITSRLTSLRDFLLLFFFIYMGEQLNLSLIGDNLFPALVLSLFVLIGNPLIVMAIMGGMGYRRRTGFKAGLTVAQISEFSIIFITMGLGLGHIGDNVLGVVTLVGIVTITTSTYMILYSEQLFERVRGWLSPFERTLTYRELDDYTQGQAAPIIIIGLGRLGRRIAGQLIERGEDVIGVDIDPGRVERAQTEGIHAVFGDAEDIEFLSHLPVHTAKWVVSTLPRREVNEILMQGLALFARSGRIAIASFREDDEIHWKHRNVDLILHPYREAAEQAVTQITP</sequence>
<feature type="transmembrane region" description="Helical" evidence="9">
    <location>
        <begin position="29"/>
        <end position="49"/>
    </location>
</feature>
<feature type="transmembrane region" description="Helical" evidence="9">
    <location>
        <begin position="180"/>
        <end position="201"/>
    </location>
</feature>
<keyword evidence="7" id="KW-0406">Ion transport</keyword>
<keyword evidence="13" id="KW-1185">Reference proteome</keyword>
<reference evidence="12 13" key="1">
    <citation type="submission" date="2017-08" db="EMBL/GenBank/DDBJ databases">
        <title>Halovibrio sewagensis sp. nov., isolated from wastewater of high salinity.</title>
        <authorList>
            <person name="Dong X."/>
            <person name="Zhang G."/>
        </authorList>
    </citation>
    <scope>NUCLEOTIDE SEQUENCE [LARGE SCALE GENOMIC DNA]</scope>
    <source>
        <strain evidence="12 13">YL5-2</strain>
    </source>
</reference>
<dbReference type="AlphaFoldDB" id="A0A2A2F9C9"/>
<feature type="transmembrane region" description="Helical" evidence="9">
    <location>
        <begin position="213"/>
        <end position="233"/>
    </location>
</feature>
<feature type="transmembrane region" description="Helical" evidence="9">
    <location>
        <begin position="145"/>
        <end position="168"/>
    </location>
</feature>
<comment type="caution">
    <text evidence="12">The sequence shown here is derived from an EMBL/GenBank/DDBJ whole genome shotgun (WGS) entry which is preliminary data.</text>
</comment>
<dbReference type="InterPro" id="IPR006153">
    <property type="entry name" value="Cation/H_exchanger_TM"/>
</dbReference>
<dbReference type="InterPro" id="IPR038770">
    <property type="entry name" value="Na+/solute_symporter_sf"/>
</dbReference>
<dbReference type="PANTHER" id="PTHR42751">
    <property type="entry name" value="SODIUM/HYDROGEN EXCHANGER FAMILY/TRKA DOMAIN PROTEIN"/>
    <property type="match status" value="1"/>
</dbReference>
<dbReference type="Proteomes" id="UP000218896">
    <property type="component" value="Unassembled WGS sequence"/>
</dbReference>
<keyword evidence="6 9" id="KW-1133">Transmembrane helix</keyword>
<dbReference type="EMBL" id="NSKD01000002">
    <property type="protein sequence ID" value="PAU81163.1"/>
    <property type="molecule type" value="Genomic_DNA"/>
</dbReference>
<dbReference type="GO" id="GO:0015297">
    <property type="term" value="F:antiporter activity"/>
    <property type="evidence" value="ECO:0007669"/>
    <property type="project" value="UniProtKB-KW"/>
</dbReference>
<dbReference type="GO" id="GO:0006813">
    <property type="term" value="P:potassium ion transport"/>
    <property type="evidence" value="ECO:0007669"/>
    <property type="project" value="InterPro"/>
</dbReference>
<feature type="transmembrane region" description="Helical" evidence="9">
    <location>
        <begin position="292"/>
        <end position="312"/>
    </location>
</feature>
<evidence type="ECO:0000256" key="4">
    <source>
        <dbReference type="ARBA" id="ARBA00022449"/>
    </source>
</evidence>
<feature type="domain" description="Cation/H+ exchanger transmembrane" evidence="10">
    <location>
        <begin position="12"/>
        <end position="365"/>
    </location>
</feature>
<evidence type="ECO:0000313" key="12">
    <source>
        <dbReference type="EMBL" id="PAU81163.1"/>
    </source>
</evidence>
<gene>
    <name evidence="12" type="ORF">CK501_06275</name>
</gene>
<dbReference type="InterPro" id="IPR036291">
    <property type="entry name" value="NAD(P)-bd_dom_sf"/>
</dbReference>
<dbReference type="Pfam" id="PF00999">
    <property type="entry name" value="Na_H_Exchanger"/>
    <property type="match status" value="1"/>
</dbReference>
<evidence type="ECO:0000256" key="3">
    <source>
        <dbReference type="ARBA" id="ARBA00022448"/>
    </source>
</evidence>
<evidence type="ECO:0000256" key="6">
    <source>
        <dbReference type="ARBA" id="ARBA00022989"/>
    </source>
</evidence>
<dbReference type="GO" id="GO:0016020">
    <property type="term" value="C:membrane"/>
    <property type="evidence" value="ECO:0007669"/>
    <property type="project" value="UniProtKB-SubCell"/>
</dbReference>
<feature type="transmembrane region" description="Helical" evidence="9">
    <location>
        <begin position="84"/>
        <end position="108"/>
    </location>
</feature>
<evidence type="ECO:0000256" key="2">
    <source>
        <dbReference type="ARBA" id="ARBA00005551"/>
    </source>
</evidence>
<dbReference type="OrthoDB" id="3418949at2"/>
<evidence type="ECO:0000256" key="7">
    <source>
        <dbReference type="ARBA" id="ARBA00023065"/>
    </source>
</evidence>
<protein>
    <submittedName>
        <fullName evidence="12">Sodium:proton exchanger</fullName>
    </submittedName>
</protein>
<name>A0A2A2F9C9_9GAMM</name>
<accession>A0A2A2F9C9</accession>
<feature type="domain" description="RCK N-terminal" evidence="11">
    <location>
        <begin position="408"/>
        <end position="511"/>
    </location>
</feature>
<feature type="transmembrane region" description="Helical" evidence="9">
    <location>
        <begin position="269"/>
        <end position="286"/>
    </location>
</feature>
<dbReference type="Gene3D" id="3.40.50.720">
    <property type="entry name" value="NAD(P)-binding Rossmann-like Domain"/>
    <property type="match status" value="1"/>
</dbReference>
<evidence type="ECO:0000259" key="10">
    <source>
        <dbReference type="Pfam" id="PF00999"/>
    </source>
</evidence>
<evidence type="ECO:0000313" key="13">
    <source>
        <dbReference type="Proteomes" id="UP000218896"/>
    </source>
</evidence>
<dbReference type="Pfam" id="PF02254">
    <property type="entry name" value="TrkA_N"/>
    <property type="match status" value="1"/>
</dbReference>
<keyword evidence="8 9" id="KW-0472">Membrane</keyword>
<dbReference type="SUPFAM" id="SSF51735">
    <property type="entry name" value="NAD(P)-binding Rossmann-fold domains"/>
    <property type="match status" value="1"/>
</dbReference>
<evidence type="ECO:0000256" key="9">
    <source>
        <dbReference type="SAM" id="Phobius"/>
    </source>
</evidence>
<comment type="similarity">
    <text evidence="2">Belongs to the monovalent cation:proton antiporter 2 (CPA2) transporter (TC 2.A.37) family.</text>
</comment>
<dbReference type="InterPro" id="IPR003148">
    <property type="entry name" value="RCK_N"/>
</dbReference>
<keyword evidence="4" id="KW-0050">Antiport</keyword>
<evidence type="ECO:0000259" key="11">
    <source>
        <dbReference type="Pfam" id="PF02254"/>
    </source>
</evidence>
<feature type="transmembrane region" description="Helical" evidence="9">
    <location>
        <begin position="324"/>
        <end position="346"/>
    </location>
</feature>
<evidence type="ECO:0000256" key="1">
    <source>
        <dbReference type="ARBA" id="ARBA00004141"/>
    </source>
</evidence>